<evidence type="ECO:0000313" key="2">
    <source>
        <dbReference type="Proteomes" id="UP000007431"/>
    </source>
</evidence>
<dbReference type="InParanoid" id="D8QL42"/>
<dbReference type="HOGENOM" id="CLU_644288_0_0_1"/>
<organism evidence="2">
    <name type="scientific">Schizophyllum commune (strain H4-8 / FGSC 9210)</name>
    <name type="common">Split gill fungus</name>
    <dbReference type="NCBI Taxonomy" id="578458"/>
    <lineage>
        <taxon>Eukaryota</taxon>
        <taxon>Fungi</taxon>
        <taxon>Dikarya</taxon>
        <taxon>Basidiomycota</taxon>
        <taxon>Agaricomycotina</taxon>
        <taxon>Agaricomycetes</taxon>
        <taxon>Agaricomycetidae</taxon>
        <taxon>Agaricales</taxon>
        <taxon>Schizophyllaceae</taxon>
        <taxon>Schizophyllum</taxon>
    </lineage>
</organism>
<name>D8QL42_SCHCM</name>
<dbReference type="VEuPathDB" id="FungiDB:SCHCODRAFT_01164376"/>
<dbReference type="OrthoDB" id="3125542at2759"/>
<protein>
    <submittedName>
        <fullName evidence="1">Uncharacterized protein</fullName>
    </submittedName>
</protein>
<gene>
    <name evidence="1" type="ORF">SCHCODRAFT_114558</name>
</gene>
<dbReference type="EMBL" id="GL377317">
    <property type="protein sequence ID" value="EFI91542.1"/>
    <property type="molecule type" value="Genomic_DNA"/>
</dbReference>
<dbReference type="KEGG" id="scm:SCHCO_01164376"/>
<dbReference type="GeneID" id="9593161"/>
<dbReference type="Proteomes" id="UP000007431">
    <property type="component" value="Unassembled WGS sequence"/>
</dbReference>
<evidence type="ECO:0000313" key="1">
    <source>
        <dbReference type="EMBL" id="EFI91542.1"/>
    </source>
</evidence>
<sequence>MEYGLPHAQSSTCRHAIAATDLVGCHEHPGDVAPAEERSRSSQSHTCKTNLLEDTHLPLVLGAFPLSARNSGRMHAYSEVVKRTPRARRHPIICQGEGLPSTRTAASTSGTAALRPSVLVATHQAFEHSIDHTLLLASTDTQHLEAFFRQPATDIRRLPTCSGADLRADRTLASYPTRGEVHKAGGGEVGRQSSMLFLSPSTASTASSSTAGLVAAVCYQGCSAWRRRWYIDLPMPFVSVLTSILSMRIYCYFPLDIACLIASANVGLRARVLPGRRPRAQSLSKISRWLSTRARVFSLAVKRILAFQRLLSLKRSLSLQRILTIRAEPRLQAQPPPRPPARPIPQHPDQMTLQSSFAVASPSFVYYVLRTTHMSSALPAGDAPGLPALLPPTC</sequence>
<dbReference type="AlphaFoldDB" id="D8QL42"/>
<feature type="non-terminal residue" evidence="1">
    <location>
        <position position="394"/>
    </location>
</feature>
<proteinExistence type="predicted"/>
<reference evidence="1 2" key="1">
    <citation type="journal article" date="2010" name="Nat. Biotechnol.">
        <title>Genome sequence of the model mushroom Schizophyllum commune.</title>
        <authorList>
            <person name="Ohm R.A."/>
            <person name="de Jong J.F."/>
            <person name="Lugones L.G."/>
            <person name="Aerts A."/>
            <person name="Kothe E."/>
            <person name="Stajich J.E."/>
            <person name="de Vries R.P."/>
            <person name="Record E."/>
            <person name="Levasseur A."/>
            <person name="Baker S.E."/>
            <person name="Bartholomew K.A."/>
            <person name="Coutinho P.M."/>
            <person name="Erdmann S."/>
            <person name="Fowler T.J."/>
            <person name="Gathman A.C."/>
            <person name="Lombard V."/>
            <person name="Henrissat B."/>
            <person name="Knabe N."/>
            <person name="Kuees U."/>
            <person name="Lilly W.W."/>
            <person name="Lindquist E."/>
            <person name="Lucas S."/>
            <person name="Magnuson J.K."/>
            <person name="Piumi F."/>
            <person name="Raudaskoski M."/>
            <person name="Salamov A."/>
            <person name="Schmutz J."/>
            <person name="Schwarze F.W.M.R."/>
            <person name="vanKuyk P.A."/>
            <person name="Horton J.S."/>
            <person name="Grigoriev I.V."/>
            <person name="Woesten H.A.B."/>
        </authorList>
    </citation>
    <scope>NUCLEOTIDE SEQUENCE [LARGE SCALE GENOMIC DNA]</scope>
    <source>
        <strain evidence="2">H4-8 / FGSC 9210</strain>
    </source>
</reference>
<accession>D8QL42</accession>
<keyword evidence="2" id="KW-1185">Reference proteome</keyword>